<name>A0A9Q3GJR6_9BASI</name>
<organism evidence="3 4">
    <name type="scientific">Austropuccinia psidii MF-1</name>
    <dbReference type="NCBI Taxonomy" id="1389203"/>
    <lineage>
        <taxon>Eukaryota</taxon>
        <taxon>Fungi</taxon>
        <taxon>Dikarya</taxon>
        <taxon>Basidiomycota</taxon>
        <taxon>Pucciniomycotina</taxon>
        <taxon>Pucciniomycetes</taxon>
        <taxon>Pucciniales</taxon>
        <taxon>Sphaerophragmiaceae</taxon>
        <taxon>Austropuccinia</taxon>
    </lineage>
</organism>
<feature type="region of interest" description="Disordered" evidence="1">
    <location>
        <begin position="1"/>
        <end position="39"/>
    </location>
</feature>
<accession>A0A9Q3GJR6</accession>
<proteinExistence type="predicted"/>
<keyword evidence="2" id="KW-0472">Membrane</keyword>
<feature type="compositionally biased region" description="Polar residues" evidence="1">
    <location>
        <begin position="22"/>
        <end position="39"/>
    </location>
</feature>
<dbReference type="Proteomes" id="UP000765509">
    <property type="component" value="Unassembled WGS sequence"/>
</dbReference>
<dbReference type="AlphaFoldDB" id="A0A9Q3GJR6"/>
<evidence type="ECO:0000313" key="3">
    <source>
        <dbReference type="EMBL" id="MBW0469122.1"/>
    </source>
</evidence>
<sequence>MLDTNPFTIPPHSPSPALVSKMRQSPLSQPIYSPMDTSQQLQPVISSSRRREDQFPLPFPATQVFQKREFLPIWLTREDQNMPNEGQDALARLFRRVDRNSREVTEYANDRTIPGTTSEEMAEKSSWCQDELINDFQRAFHDLGRDKKFPFFLFVHVLAFIPTLITTKNKRNEK</sequence>
<protein>
    <submittedName>
        <fullName evidence="3">Uncharacterized protein</fullName>
    </submittedName>
</protein>
<comment type="caution">
    <text evidence="3">The sequence shown here is derived from an EMBL/GenBank/DDBJ whole genome shotgun (WGS) entry which is preliminary data.</text>
</comment>
<keyword evidence="4" id="KW-1185">Reference proteome</keyword>
<evidence type="ECO:0000256" key="2">
    <source>
        <dbReference type="SAM" id="Phobius"/>
    </source>
</evidence>
<evidence type="ECO:0000256" key="1">
    <source>
        <dbReference type="SAM" id="MobiDB-lite"/>
    </source>
</evidence>
<keyword evidence="2" id="KW-1133">Transmembrane helix</keyword>
<feature type="transmembrane region" description="Helical" evidence="2">
    <location>
        <begin position="149"/>
        <end position="167"/>
    </location>
</feature>
<dbReference type="EMBL" id="AVOT02002087">
    <property type="protein sequence ID" value="MBW0469122.1"/>
    <property type="molecule type" value="Genomic_DNA"/>
</dbReference>
<gene>
    <name evidence="3" type="ORF">O181_008837</name>
</gene>
<evidence type="ECO:0000313" key="4">
    <source>
        <dbReference type="Proteomes" id="UP000765509"/>
    </source>
</evidence>
<reference evidence="3" key="1">
    <citation type="submission" date="2021-03" db="EMBL/GenBank/DDBJ databases">
        <title>Draft genome sequence of rust myrtle Austropuccinia psidii MF-1, a brazilian biotype.</title>
        <authorList>
            <person name="Quecine M.C."/>
            <person name="Pachon D.M.R."/>
            <person name="Bonatelli M.L."/>
            <person name="Correr F.H."/>
            <person name="Franceschini L.M."/>
            <person name="Leite T.F."/>
            <person name="Margarido G.R.A."/>
            <person name="Almeida C.A."/>
            <person name="Ferrarezi J.A."/>
            <person name="Labate C.A."/>
        </authorList>
    </citation>
    <scope>NUCLEOTIDE SEQUENCE</scope>
    <source>
        <strain evidence="3">MF-1</strain>
    </source>
</reference>
<keyword evidence="2" id="KW-0812">Transmembrane</keyword>